<dbReference type="Proteomes" id="UP000266720">
    <property type="component" value="Chromosome"/>
</dbReference>
<dbReference type="PANTHER" id="PTHR35402:SF1">
    <property type="entry name" value="TYPE II SECRETION SYSTEM PROTEIN GSPF DOMAIN-CONTAINING PROTEIN"/>
    <property type="match status" value="1"/>
</dbReference>
<evidence type="ECO:0000256" key="3">
    <source>
        <dbReference type="ARBA" id="ARBA00022692"/>
    </source>
</evidence>
<feature type="transmembrane region" description="Helical" evidence="6">
    <location>
        <begin position="327"/>
        <end position="351"/>
    </location>
</feature>
<sequence length="625" mass="68488">MFNFMPRNTRSKTFFATFSMIPNMASFDSIAYSLFGWAGETIVKMFPNLKTDIATADMKIYPQAYAAKVVLFSLLALVIGFVFDVPIALILSRAGVNLGGLVATSISIPLLLAGSVFGLGLIYPKIKLSNRTSRFDLEVPYLSVYITVMATGGISPYTSFERLAKAPQVLFAEIKKEAMNFFLKVKGMGLDPLTAIEESAKNVPHNGYKQLMLGYAATLRSGGDVVHYLQRQTEVMLRERVSQMKAVGERIGALMESYMAIVLLTSMTMYVLYVVNMALAQAGMGLAGGEMQFIMFSYILMPMLSGVFLYLADLMQPKYPIYDTTPYLVYFAVGLPITGFLFVAMVLPFAVPPPLSTMLGNIFSPFVAIVLGISKALGLSKGYESGVGMTLALSLGLLPAMIVESRSSIKFGGIQYGMTRFLRDLVEVRKTGMAPERCIINLKDRDYGKFTPYLQEMAKQVGWGVSLHKIFERFSRGMKNWFALISMFLLVESIEVGGGTPQTLEALASYAETLEQVEKEKRAALRPLMLMPYVGALIITVVVLILVEFMGSMLKFAGTAISTSQLIGMFLPPVIINSYLMGLVAGKISAERVGAGFKHAFLLLLANLVAMMIAPQITAGMMPKL</sequence>
<dbReference type="EMBL" id="CP007493">
    <property type="protein sequence ID" value="AJB42795.1"/>
    <property type="molecule type" value="Genomic_DNA"/>
</dbReference>
<dbReference type="STRING" id="697581.TCARB_1759"/>
<reference evidence="9" key="1">
    <citation type="book" date="2010" name="EXTREMOPHILES" publisher="0:0-0">
        <title>Complete genome sequences of ten hyperthermophilic archaea reveal their metabolic capabilities and possible ecological roles.</title>
        <editorList>
            <person name="?"/>
        </editorList>
        <authorList>
            <person name="Ravin N.V."/>
            <person name="Mardanov A.V."/>
            <person name="Bonch-Osmolovskaya E.A."/>
            <person name="Skryabin K.G."/>
        </authorList>
    </citation>
    <scope>NUCLEOTIDE SEQUENCE [LARGE SCALE GENOMIC DNA]</scope>
    <source>
        <strain evidence="9">1505</strain>
    </source>
</reference>
<feature type="transmembrane region" description="Helical" evidence="6">
    <location>
        <begin position="528"/>
        <end position="547"/>
    </location>
</feature>
<evidence type="ECO:0000259" key="7">
    <source>
        <dbReference type="Pfam" id="PF00482"/>
    </source>
</evidence>
<evidence type="ECO:0000256" key="2">
    <source>
        <dbReference type="ARBA" id="ARBA00022475"/>
    </source>
</evidence>
<dbReference type="PANTHER" id="PTHR35402">
    <property type="entry name" value="INTEGRAL MEMBRANE PROTEIN-RELATED"/>
    <property type="match status" value="1"/>
</dbReference>
<feature type="transmembrane region" description="Helical" evidence="6">
    <location>
        <begin position="291"/>
        <end position="312"/>
    </location>
</feature>
<dbReference type="InterPro" id="IPR018076">
    <property type="entry name" value="T2SS_GspF_dom"/>
</dbReference>
<dbReference type="AlphaFoldDB" id="A0A3G1A904"/>
<keyword evidence="5 6" id="KW-0472">Membrane</keyword>
<evidence type="ECO:0000256" key="1">
    <source>
        <dbReference type="ARBA" id="ARBA00004651"/>
    </source>
</evidence>
<dbReference type="Pfam" id="PF00482">
    <property type="entry name" value="T2SSF"/>
    <property type="match status" value="2"/>
</dbReference>
<feature type="domain" description="Type II secretion system protein GspF" evidence="7">
    <location>
        <begin position="421"/>
        <end position="547"/>
    </location>
</feature>
<dbReference type="KEGG" id="tcb:TCARB_1759"/>
<feature type="transmembrane region" description="Helical" evidence="6">
    <location>
        <begin position="98"/>
        <end position="123"/>
    </location>
</feature>
<evidence type="ECO:0000256" key="5">
    <source>
        <dbReference type="ARBA" id="ARBA00023136"/>
    </source>
</evidence>
<proteinExistence type="predicted"/>
<feature type="domain" description="Type II secretion system protein GspF" evidence="7">
    <location>
        <begin position="147"/>
        <end position="272"/>
    </location>
</feature>
<feature type="transmembrane region" description="Helical" evidence="6">
    <location>
        <begin position="258"/>
        <end position="279"/>
    </location>
</feature>
<gene>
    <name evidence="8" type="ORF">TCARB_1759</name>
</gene>
<keyword evidence="3 6" id="KW-0812">Transmembrane</keyword>
<feature type="transmembrane region" description="Helical" evidence="6">
    <location>
        <begin position="358"/>
        <end position="379"/>
    </location>
</feature>
<dbReference type="InterPro" id="IPR056569">
    <property type="entry name" value="ArlJ-like"/>
</dbReference>
<accession>A0A3G1A904</accession>
<keyword evidence="4 6" id="KW-1133">Transmembrane helix</keyword>
<feature type="transmembrane region" description="Helical" evidence="6">
    <location>
        <begin position="69"/>
        <end position="92"/>
    </location>
</feature>
<dbReference type="GO" id="GO:0005886">
    <property type="term" value="C:plasma membrane"/>
    <property type="evidence" value="ECO:0007669"/>
    <property type="project" value="UniProtKB-SubCell"/>
</dbReference>
<feature type="transmembrane region" description="Helical" evidence="6">
    <location>
        <begin position="600"/>
        <end position="622"/>
    </location>
</feature>
<evidence type="ECO:0000256" key="4">
    <source>
        <dbReference type="ARBA" id="ARBA00022989"/>
    </source>
</evidence>
<evidence type="ECO:0000313" key="9">
    <source>
        <dbReference type="Proteomes" id="UP000266720"/>
    </source>
</evidence>
<protein>
    <recommendedName>
        <fullName evidence="7">Type II secretion system protein GspF domain-containing protein</fullName>
    </recommendedName>
</protein>
<keyword evidence="2" id="KW-1003">Cell membrane</keyword>
<comment type="subcellular location">
    <subcellularLocation>
        <location evidence="1">Cell membrane</location>
        <topology evidence="1">Multi-pass membrane protein</topology>
    </subcellularLocation>
</comment>
<feature type="transmembrane region" description="Helical" evidence="6">
    <location>
        <begin position="567"/>
        <end position="588"/>
    </location>
</feature>
<name>A0A3G1A904_9CREN</name>
<evidence type="ECO:0000256" key="6">
    <source>
        <dbReference type="SAM" id="Phobius"/>
    </source>
</evidence>
<organism evidence="8 9">
    <name type="scientific">Thermofilum adornatum 1505</name>
    <dbReference type="NCBI Taxonomy" id="697581"/>
    <lineage>
        <taxon>Archaea</taxon>
        <taxon>Thermoproteota</taxon>
        <taxon>Thermoprotei</taxon>
        <taxon>Thermofilales</taxon>
        <taxon>Thermofilaceae</taxon>
        <taxon>Thermofilum</taxon>
    </lineage>
</organism>
<evidence type="ECO:0000313" key="8">
    <source>
        <dbReference type="EMBL" id="AJB42795.1"/>
    </source>
</evidence>